<dbReference type="GO" id="GO:0005737">
    <property type="term" value="C:cytoplasm"/>
    <property type="evidence" value="ECO:0007669"/>
    <property type="project" value="TreeGrafter"/>
</dbReference>
<dbReference type="PANTHER" id="PTHR43625">
    <property type="entry name" value="AFLATOXIN B1 ALDEHYDE REDUCTASE"/>
    <property type="match status" value="1"/>
</dbReference>
<comment type="caution">
    <text evidence="3">The sequence shown here is derived from an EMBL/GenBank/DDBJ whole genome shotgun (WGS) entry which is preliminary data.</text>
</comment>
<dbReference type="SUPFAM" id="SSF51430">
    <property type="entry name" value="NAD(P)-linked oxidoreductase"/>
    <property type="match status" value="1"/>
</dbReference>
<reference evidence="3" key="1">
    <citation type="submission" date="2023-06" db="EMBL/GenBank/DDBJ databases">
        <title>Genome-scale phylogeny and comparative genomics of the fungal order Sordariales.</title>
        <authorList>
            <consortium name="Lawrence Berkeley National Laboratory"/>
            <person name="Hensen N."/>
            <person name="Bonometti L."/>
            <person name="Westerberg I."/>
            <person name="Brannstrom I.O."/>
            <person name="Guillou S."/>
            <person name="Cros-Aarteil S."/>
            <person name="Calhoun S."/>
            <person name="Haridas S."/>
            <person name="Kuo A."/>
            <person name="Mondo S."/>
            <person name="Pangilinan J."/>
            <person name="Riley R."/>
            <person name="Labutti K."/>
            <person name="Andreopoulos B."/>
            <person name="Lipzen A."/>
            <person name="Chen C."/>
            <person name="Yanf M."/>
            <person name="Daum C."/>
            <person name="Ng V."/>
            <person name="Clum A."/>
            <person name="Steindorff A."/>
            <person name="Ohm R."/>
            <person name="Martin F."/>
            <person name="Silar P."/>
            <person name="Natvig D."/>
            <person name="Lalanne C."/>
            <person name="Gautier V."/>
            <person name="Ament-Velasquez S.L."/>
            <person name="Kruys A."/>
            <person name="Hutchinson M.I."/>
            <person name="Powell A.J."/>
            <person name="Barry K."/>
            <person name="Miller A.N."/>
            <person name="Grigoriev I.V."/>
            <person name="Debuchy R."/>
            <person name="Gladieux P."/>
            <person name="Thoren M.H."/>
            <person name="Johannesson H."/>
        </authorList>
    </citation>
    <scope>NUCLEOTIDE SEQUENCE</scope>
    <source>
        <strain evidence="3">8032-3</strain>
    </source>
</reference>
<evidence type="ECO:0000313" key="3">
    <source>
        <dbReference type="EMBL" id="KAK1765421.1"/>
    </source>
</evidence>
<dbReference type="InterPro" id="IPR036812">
    <property type="entry name" value="NAD(P)_OxRdtase_dom_sf"/>
</dbReference>
<dbReference type="EMBL" id="MU839015">
    <property type="protein sequence ID" value="KAK1765421.1"/>
    <property type="molecule type" value="Genomic_DNA"/>
</dbReference>
<feature type="non-terminal residue" evidence="3">
    <location>
        <position position="1"/>
    </location>
</feature>
<accession>A0AAJ0BW99</accession>
<sequence length="343" mass="37162">MAPSMPTRKLGKTDIEIPVIGLGAMGLSIAYGFGGTDAERLALLDRAWELSCTHWDTSDVYGDNEDLLSRWFELHPERRRDIVLATKCGLTLTPRGDGGFDMSVDSSPEYVMKACERSLARLGVDYIDLYYIHRLDGKTPVEKTMGALAELKKQGKIRAIGISGASATSLRRAHAVAAVDAAQVEYSPWELAVERGGVLATCRELGVTVVCYSPLGRGFLTGALTSRDDLAEGDFRSGLPRFEEGNFGRNLGFVERLREKAAGKGCTPAQLCLAWLVAQGGDVVVIPGTKRVGYLEENVGAAEVVLSEEEVREIRAEVDAADVVGEPYMEGALPEYEDTPELS</sequence>
<evidence type="ECO:0000313" key="4">
    <source>
        <dbReference type="Proteomes" id="UP001244011"/>
    </source>
</evidence>
<name>A0AAJ0BW99_9PEZI</name>
<gene>
    <name evidence="3" type="ORF">QBC33DRAFT_495386</name>
</gene>
<dbReference type="Proteomes" id="UP001244011">
    <property type="component" value="Unassembled WGS sequence"/>
</dbReference>
<dbReference type="GO" id="GO:0016491">
    <property type="term" value="F:oxidoreductase activity"/>
    <property type="evidence" value="ECO:0007669"/>
    <property type="project" value="UniProtKB-KW"/>
</dbReference>
<feature type="domain" description="NADP-dependent oxidoreductase" evidence="2">
    <location>
        <begin position="20"/>
        <end position="316"/>
    </location>
</feature>
<organism evidence="3 4">
    <name type="scientific">Phialemonium atrogriseum</name>
    <dbReference type="NCBI Taxonomy" id="1093897"/>
    <lineage>
        <taxon>Eukaryota</taxon>
        <taxon>Fungi</taxon>
        <taxon>Dikarya</taxon>
        <taxon>Ascomycota</taxon>
        <taxon>Pezizomycotina</taxon>
        <taxon>Sordariomycetes</taxon>
        <taxon>Sordariomycetidae</taxon>
        <taxon>Cephalothecales</taxon>
        <taxon>Cephalothecaceae</taxon>
        <taxon>Phialemonium</taxon>
    </lineage>
</organism>
<dbReference type="AlphaFoldDB" id="A0AAJ0BW99"/>
<dbReference type="InterPro" id="IPR023210">
    <property type="entry name" value="NADP_OxRdtase_dom"/>
</dbReference>
<keyword evidence="1" id="KW-0560">Oxidoreductase</keyword>
<protein>
    <submittedName>
        <fullName evidence="3">Alcohol dehydrogenase</fullName>
    </submittedName>
</protein>
<keyword evidence="4" id="KW-1185">Reference proteome</keyword>
<evidence type="ECO:0000259" key="2">
    <source>
        <dbReference type="Pfam" id="PF00248"/>
    </source>
</evidence>
<dbReference type="RefSeq" id="XP_060281634.1">
    <property type="nucleotide sequence ID" value="XM_060425545.1"/>
</dbReference>
<proteinExistence type="predicted"/>
<dbReference type="InterPro" id="IPR050791">
    <property type="entry name" value="Aldo-Keto_reductase"/>
</dbReference>
<dbReference type="PANTHER" id="PTHR43625:SF40">
    <property type="entry name" value="ALDO-KETO REDUCTASE YAKC [NADP(+)]"/>
    <property type="match status" value="1"/>
</dbReference>
<dbReference type="Gene3D" id="3.20.20.100">
    <property type="entry name" value="NADP-dependent oxidoreductase domain"/>
    <property type="match status" value="1"/>
</dbReference>
<dbReference type="Pfam" id="PF00248">
    <property type="entry name" value="Aldo_ket_red"/>
    <property type="match status" value="1"/>
</dbReference>
<evidence type="ECO:0000256" key="1">
    <source>
        <dbReference type="ARBA" id="ARBA00023002"/>
    </source>
</evidence>
<dbReference type="GeneID" id="85308732"/>